<sequence>MSESTTSRGSDHHGLSDTLKKQQQALKRRLRQTLHIHGHPAEATTMDRHGDVSSTTDGSNPHIVDTTGVTFNNNYTEQPPAQIDCEQPSSLNSSMIFERSVMQPISRTQSFASARSIPHLTQEALVPSVLDAAAAQDDNADHFDLICGPSGHPLCKRRHSAVSMAGCPFHQSENTLTVVLSNETGEEREEGGEEEPEEKVNHGDVVHEQRTGEEAEQEVDYSDQTKLNFCSFADLVSDEENTVDHDLYHDPKPVPLTRRSSVVVIPATALKEHC</sequence>
<feature type="compositionally biased region" description="Basic residues" evidence="1">
    <location>
        <begin position="26"/>
        <end position="38"/>
    </location>
</feature>
<feature type="compositionally biased region" description="Basic and acidic residues" evidence="1">
    <location>
        <begin position="9"/>
        <end position="20"/>
    </location>
</feature>
<organism evidence="2 3">
    <name type="scientific">Cyberlindnera jadinii (strain ATCC 18201 / CBS 1600 / BCRC 20928 / JCM 3617 / NBRC 0987 / NRRL Y-1542)</name>
    <name type="common">Torula yeast</name>
    <name type="synonym">Candida utilis</name>
    <dbReference type="NCBI Taxonomy" id="983966"/>
    <lineage>
        <taxon>Eukaryota</taxon>
        <taxon>Fungi</taxon>
        <taxon>Dikarya</taxon>
        <taxon>Ascomycota</taxon>
        <taxon>Saccharomycotina</taxon>
        <taxon>Saccharomycetes</taxon>
        <taxon>Phaffomycetales</taxon>
        <taxon>Phaffomycetaceae</taxon>
        <taxon>Cyberlindnera</taxon>
    </lineage>
</organism>
<evidence type="ECO:0000313" key="2">
    <source>
        <dbReference type="EMBL" id="CEP22727.1"/>
    </source>
</evidence>
<feature type="region of interest" description="Disordered" evidence="1">
    <location>
        <begin position="183"/>
        <end position="220"/>
    </location>
</feature>
<evidence type="ECO:0000313" key="3">
    <source>
        <dbReference type="Proteomes" id="UP000038830"/>
    </source>
</evidence>
<dbReference type="EMBL" id="CDQK01000003">
    <property type="protein sequence ID" value="CEP22727.1"/>
    <property type="molecule type" value="Genomic_DNA"/>
</dbReference>
<name>A0A0H5C4P6_CYBJN</name>
<dbReference type="AlphaFoldDB" id="A0A0H5C4P6"/>
<protein>
    <submittedName>
        <fullName evidence="2">Uncharacterized protein</fullName>
    </submittedName>
</protein>
<accession>A0A0H5C4P6</accession>
<reference evidence="3" key="1">
    <citation type="journal article" date="2015" name="J. Biotechnol.">
        <title>The structure of the Cyberlindnera jadinii genome and its relation to Candida utilis analyzed by the occurrence of single nucleotide polymorphisms.</title>
        <authorList>
            <person name="Rupp O."/>
            <person name="Brinkrolf K."/>
            <person name="Buerth C."/>
            <person name="Kunigo M."/>
            <person name="Schneider J."/>
            <person name="Jaenicke S."/>
            <person name="Goesmann A."/>
            <person name="Puehler A."/>
            <person name="Jaeger K.-E."/>
            <person name="Ernst J.F."/>
        </authorList>
    </citation>
    <scope>NUCLEOTIDE SEQUENCE [LARGE SCALE GENOMIC DNA]</scope>
    <source>
        <strain evidence="3">ATCC 18201 / CBS 1600 / BCRC 20928 / JCM 3617 / NBRC 0987 / NRRL Y-1542</strain>
    </source>
</reference>
<gene>
    <name evidence="2" type="ORF">BN1211_3137</name>
</gene>
<dbReference type="Proteomes" id="UP000038830">
    <property type="component" value="Unassembled WGS sequence"/>
</dbReference>
<proteinExistence type="predicted"/>
<feature type="compositionally biased region" description="Basic and acidic residues" evidence="1">
    <location>
        <begin position="198"/>
        <end position="213"/>
    </location>
</feature>
<feature type="region of interest" description="Disordered" evidence="1">
    <location>
        <begin position="1"/>
        <end position="74"/>
    </location>
</feature>
<feature type="compositionally biased region" description="Acidic residues" evidence="1">
    <location>
        <begin position="184"/>
        <end position="197"/>
    </location>
</feature>
<evidence type="ECO:0000256" key="1">
    <source>
        <dbReference type="SAM" id="MobiDB-lite"/>
    </source>
</evidence>